<name>A0ABY0QU47_9GAMM</name>
<dbReference type="GeneID" id="77262362"/>
<evidence type="ECO:0000313" key="1">
    <source>
        <dbReference type="EMBL" id="SDL91051.1"/>
    </source>
</evidence>
<comment type="caution">
    <text evidence="1">The sequence shown here is derived from an EMBL/GenBank/DDBJ whole genome shotgun (WGS) entry which is preliminary data.</text>
</comment>
<keyword evidence="2" id="KW-1185">Reference proteome</keyword>
<gene>
    <name evidence="1" type="ORF">SAMN05660875_10138</name>
</gene>
<organism evidence="1 2">
    <name type="scientific">Stutzerimonas balearica DSM 6083</name>
    <dbReference type="NCBI Taxonomy" id="1123016"/>
    <lineage>
        <taxon>Bacteria</taxon>
        <taxon>Pseudomonadati</taxon>
        <taxon>Pseudomonadota</taxon>
        <taxon>Gammaproteobacteria</taxon>
        <taxon>Pseudomonadales</taxon>
        <taxon>Pseudomonadaceae</taxon>
        <taxon>Stutzerimonas</taxon>
    </lineage>
</organism>
<dbReference type="RefSeq" id="WP_143008608.1">
    <property type="nucleotide sequence ID" value="NZ_CP007511.1"/>
</dbReference>
<protein>
    <submittedName>
        <fullName evidence="1">Uncharacterized protein</fullName>
    </submittedName>
</protein>
<reference evidence="1 2" key="1">
    <citation type="submission" date="2016-10" db="EMBL/GenBank/DDBJ databases">
        <authorList>
            <person name="Varghese N."/>
            <person name="Submissions S."/>
        </authorList>
    </citation>
    <scope>NUCLEOTIDE SEQUENCE [LARGE SCALE GENOMIC DNA]</scope>
    <source>
        <strain evidence="1 2">DSM 6083</strain>
    </source>
</reference>
<accession>A0ABY0QU47</accession>
<dbReference type="Proteomes" id="UP000182276">
    <property type="component" value="Unassembled WGS sequence"/>
</dbReference>
<evidence type="ECO:0000313" key="2">
    <source>
        <dbReference type="Proteomes" id="UP000182276"/>
    </source>
</evidence>
<proteinExistence type="predicted"/>
<sequence>MKVIDAGHPYWHVRRLVDECDGKINFLNFSYYRYTPQSLTDERKEFKLPVADFMQEINMSRLLLSAPVGYELAIHSLVHLREGSIAHIPMADMSSQSLAKLAKYRDYLDFAHRQQFSWYKSGRSFHGYGNALIAEADWSAYMGKLLLANEPGMPPVVDPRWVGHRLIGGYAALRWTKNTEHYKETPKKTS</sequence>
<dbReference type="EMBL" id="FNHO01000001">
    <property type="protein sequence ID" value="SDL91051.1"/>
    <property type="molecule type" value="Genomic_DNA"/>
</dbReference>
<dbReference type="Pfam" id="PF24387">
    <property type="entry name" value="AEP-like"/>
    <property type="match status" value="1"/>
</dbReference>
<dbReference type="InterPro" id="IPR056250">
    <property type="entry name" value="AEP-like"/>
</dbReference>